<evidence type="ECO:0000256" key="5">
    <source>
        <dbReference type="ARBA" id="ARBA00022801"/>
    </source>
</evidence>
<evidence type="ECO:0000256" key="2">
    <source>
        <dbReference type="ARBA" id="ARBA00005628"/>
    </source>
</evidence>
<dbReference type="Pfam" id="PF13242">
    <property type="entry name" value="Hydrolase_like"/>
    <property type="match status" value="1"/>
</dbReference>
<keyword evidence="5" id="KW-0378">Hydrolase</keyword>
<evidence type="ECO:0000313" key="10">
    <source>
        <dbReference type="Proteomes" id="UP001143509"/>
    </source>
</evidence>
<organism evidence="9 10">
    <name type="scientific">Brevundimonas intermedia</name>
    <dbReference type="NCBI Taxonomy" id="74315"/>
    <lineage>
        <taxon>Bacteria</taxon>
        <taxon>Pseudomonadati</taxon>
        <taxon>Pseudomonadota</taxon>
        <taxon>Alphaproteobacteria</taxon>
        <taxon>Caulobacterales</taxon>
        <taxon>Caulobacteraceae</taxon>
        <taxon>Brevundimonas</taxon>
    </lineage>
</organism>
<evidence type="ECO:0000256" key="4">
    <source>
        <dbReference type="ARBA" id="ARBA00022723"/>
    </source>
</evidence>
<dbReference type="Pfam" id="PF00483">
    <property type="entry name" value="NTP_transferase"/>
    <property type="match status" value="1"/>
</dbReference>
<keyword evidence="3" id="KW-0963">Cytoplasm</keyword>
<evidence type="ECO:0000259" key="8">
    <source>
        <dbReference type="Pfam" id="PF00483"/>
    </source>
</evidence>
<evidence type="ECO:0000256" key="1">
    <source>
        <dbReference type="ARBA" id="ARBA00004496"/>
    </source>
</evidence>
<evidence type="ECO:0000256" key="7">
    <source>
        <dbReference type="ARBA" id="ARBA00031828"/>
    </source>
</evidence>
<evidence type="ECO:0000313" key="9">
    <source>
        <dbReference type="EMBL" id="GLK49329.1"/>
    </source>
</evidence>
<comment type="subcellular location">
    <subcellularLocation>
        <location evidence="1">Cytoplasm</location>
    </subcellularLocation>
</comment>
<accession>A0ABQ5T953</accession>
<dbReference type="CDD" id="cd04181">
    <property type="entry name" value="NTP_transferase"/>
    <property type="match status" value="1"/>
</dbReference>
<feature type="domain" description="Nucleotidyl transferase" evidence="8">
    <location>
        <begin position="4"/>
        <end position="236"/>
    </location>
</feature>
<reference evidence="9" key="2">
    <citation type="submission" date="2023-01" db="EMBL/GenBank/DDBJ databases">
        <authorList>
            <person name="Sun Q."/>
            <person name="Evtushenko L."/>
        </authorList>
    </citation>
    <scope>NUCLEOTIDE SEQUENCE</scope>
    <source>
        <strain evidence="9">VKM B-1499</strain>
    </source>
</reference>
<dbReference type="Gene3D" id="3.90.550.10">
    <property type="entry name" value="Spore Coat Polysaccharide Biosynthesis Protein SpsA, Chain A"/>
    <property type="match status" value="1"/>
</dbReference>
<dbReference type="RefSeq" id="WP_271165525.1">
    <property type="nucleotide sequence ID" value="NZ_BSFD01000009.1"/>
</dbReference>
<dbReference type="InterPro" id="IPR004446">
    <property type="entry name" value="Heptose_bisP_phosphatase"/>
</dbReference>
<evidence type="ECO:0000256" key="3">
    <source>
        <dbReference type="ARBA" id="ARBA00022490"/>
    </source>
</evidence>
<dbReference type="EMBL" id="BSFD01000009">
    <property type="protein sequence ID" value="GLK49329.1"/>
    <property type="molecule type" value="Genomic_DNA"/>
</dbReference>
<dbReference type="Gene3D" id="3.40.50.1000">
    <property type="entry name" value="HAD superfamily/HAD-like"/>
    <property type="match status" value="1"/>
</dbReference>
<dbReference type="PANTHER" id="PTHR42891">
    <property type="entry name" value="D-GLYCERO-BETA-D-MANNO-HEPTOSE-1,7-BISPHOSPHATE 7-PHOSPHATASE"/>
    <property type="match status" value="1"/>
</dbReference>
<dbReference type="InterPro" id="IPR029044">
    <property type="entry name" value="Nucleotide-diphossugar_trans"/>
</dbReference>
<reference evidence="9" key="1">
    <citation type="journal article" date="2014" name="Int. J. Syst. Evol. Microbiol.">
        <title>Complete genome of a new Firmicutes species belonging to the dominant human colonic microbiota ('Ruminococcus bicirculans') reveals two chromosomes and a selective capacity to utilize plant glucans.</title>
        <authorList>
            <consortium name="NISC Comparative Sequencing Program"/>
            <person name="Wegmann U."/>
            <person name="Louis P."/>
            <person name="Goesmann A."/>
            <person name="Henrissat B."/>
            <person name="Duncan S.H."/>
            <person name="Flint H.J."/>
        </authorList>
    </citation>
    <scope>NUCLEOTIDE SEQUENCE</scope>
    <source>
        <strain evidence="9">VKM B-1499</strain>
    </source>
</reference>
<protein>
    <recommendedName>
        <fullName evidence="7">D,D-heptose 1,7-bisphosphate phosphatase</fullName>
    </recommendedName>
</protein>
<dbReference type="InterPro" id="IPR036412">
    <property type="entry name" value="HAD-like_sf"/>
</dbReference>
<dbReference type="InterPro" id="IPR023214">
    <property type="entry name" value="HAD_sf"/>
</dbReference>
<keyword evidence="10" id="KW-1185">Reference proteome</keyword>
<name>A0ABQ5T953_9CAUL</name>
<dbReference type="InterPro" id="IPR006549">
    <property type="entry name" value="HAD-SF_hydro_IIIA"/>
</dbReference>
<dbReference type="Proteomes" id="UP001143509">
    <property type="component" value="Unassembled WGS sequence"/>
</dbReference>
<dbReference type="NCBIfam" id="TIGR01662">
    <property type="entry name" value="HAD-SF-IIIA"/>
    <property type="match status" value="1"/>
</dbReference>
<keyword evidence="6" id="KW-0119">Carbohydrate metabolism</keyword>
<dbReference type="PANTHER" id="PTHR42891:SF1">
    <property type="entry name" value="D-GLYCERO-BETA-D-MANNO-HEPTOSE-1,7-BISPHOSPHATE 7-PHOSPHATASE"/>
    <property type="match status" value="1"/>
</dbReference>
<keyword evidence="4" id="KW-0479">Metal-binding</keyword>
<proteinExistence type="inferred from homology"/>
<dbReference type="CDD" id="cd07503">
    <property type="entry name" value="HAD_HisB-N"/>
    <property type="match status" value="1"/>
</dbReference>
<dbReference type="InterPro" id="IPR005835">
    <property type="entry name" value="NTP_transferase_dom"/>
</dbReference>
<dbReference type="SUPFAM" id="SSF56784">
    <property type="entry name" value="HAD-like"/>
    <property type="match status" value="1"/>
</dbReference>
<comment type="caution">
    <text evidence="9">The sequence shown here is derived from an EMBL/GenBank/DDBJ whole genome shotgun (WGS) entry which is preliminary data.</text>
</comment>
<comment type="similarity">
    <text evidence="2">Belongs to the GmhB family.</text>
</comment>
<sequence length="449" mass="48800">MKQAVILAGGKGTRLAVRLDGRPKPLVEVCGEPLLGRQLRALADQGIEDVLLLVNHRAKDIDEFVATATANVPLRVALRDDGDTPLGTAGALFAAIDDLDDEFLLVYGDTLFDIDVAAMLEHHRVHLADVTLLVHPNDHPADSDLIELDDADRVVAMHGYPHADGVDYDNLVNAAFYVCRRKGLGRLLETGRPQDLAKDHLPALLAAGARLFGYRSFEYIKDIGTPSRLELAEAHLKSGRVARARRSMPQHAVFVDRDGTLNELNGYISDPDQLCLIDGAGAAVARLNALEFRVIVTTNQPVIARGECDEAGMGRIHRRLQTLLGHHGAFVDLIQYCPHHPDAGFVGEVPTLKRKCECRKPGIALIEQAREILNVDLKKSWFIGDSTADIEAARRSGLRSILVQTGEGGADGKYPCHPDYVVADLAEAVSLIATGPLESRVGQSQEAVY</sequence>
<dbReference type="SUPFAM" id="SSF53448">
    <property type="entry name" value="Nucleotide-diphospho-sugar transferases"/>
    <property type="match status" value="1"/>
</dbReference>
<dbReference type="NCBIfam" id="TIGR01656">
    <property type="entry name" value="Histidinol-ppas"/>
    <property type="match status" value="1"/>
</dbReference>
<gene>
    <name evidence="9" type="ORF">GCM10017620_23020</name>
</gene>
<dbReference type="InterPro" id="IPR006543">
    <property type="entry name" value="Histidinol-phos"/>
</dbReference>
<evidence type="ECO:0000256" key="6">
    <source>
        <dbReference type="ARBA" id="ARBA00023277"/>
    </source>
</evidence>